<comment type="caution">
    <text evidence="2">The sequence shown here is derived from an EMBL/GenBank/DDBJ whole genome shotgun (WGS) entry which is preliminary data.</text>
</comment>
<dbReference type="Gene3D" id="3.30.1310.10">
    <property type="entry name" value="Nucleoid-associated protein YbaB-like domain"/>
    <property type="match status" value="1"/>
</dbReference>
<dbReference type="SUPFAM" id="SSF82607">
    <property type="entry name" value="YbaB-like"/>
    <property type="match status" value="1"/>
</dbReference>
<feature type="region of interest" description="Disordered" evidence="1">
    <location>
        <begin position="107"/>
        <end position="132"/>
    </location>
</feature>
<sequence length="132" mass="14559">MDPNDYFDRFELADLFDAVEGQAQSDGGLVTVRIDSRGRVREISLDSKLSGIDADQLGEAIATVCGRAFDNRIERLADVLAEYERKHELPREVLSFLHNSIASLRPTSPAIEVDSGPGDEDDDDPVVKSVLR</sequence>
<dbReference type="Proteomes" id="UP000093928">
    <property type="component" value="Unassembled WGS sequence"/>
</dbReference>
<dbReference type="AlphaFoldDB" id="A0A1A3NSQ3"/>
<protein>
    <recommendedName>
        <fullName evidence="4">DNA-binding protein</fullName>
    </recommendedName>
</protein>
<dbReference type="InterPro" id="IPR036894">
    <property type="entry name" value="YbaB-like_sf"/>
</dbReference>
<evidence type="ECO:0000313" key="3">
    <source>
        <dbReference type="Proteomes" id="UP000093928"/>
    </source>
</evidence>
<evidence type="ECO:0000256" key="1">
    <source>
        <dbReference type="SAM" id="MobiDB-lite"/>
    </source>
</evidence>
<name>A0A1A3NSQ3_MYCAS</name>
<dbReference type="GO" id="GO:0003677">
    <property type="term" value="F:DNA binding"/>
    <property type="evidence" value="ECO:0007669"/>
    <property type="project" value="InterPro"/>
</dbReference>
<organism evidence="2 3">
    <name type="scientific">Mycobacterium asiaticum</name>
    <dbReference type="NCBI Taxonomy" id="1790"/>
    <lineage>
        <taxon>Bacteria</taxon>
        <taxon>Bacillati</taxon>
        <taxon>Actinomycetota</taxon>
        <taxon>Actinomycetes</taxon>
        <taxon>Mycobacteriales</taxon>
        <taxon>Mycobacteriaceae</taxon>
        <taxon>Mycobacterium</taxon>
    </lineage>
</organism>
<evidence type="ECO:0000313" key="2">
    <source>
        <dbReference type="EMBL" id="OBK24410.1"/>
    </source>
</evidence>
<proteinExistence type="predicted"/>
<dbReference type="RefSeq" id="WP_065145180.1">
    <property type="nucleotide sequence ID" value="NZ_LZLS01000156.1"/>
</dbReference>
<reference evidence="2 3" key="1">
    <citation type="submission" date="2016-06" db="EMBL/GenBank/DDBJ databases">
        <authorList>
            <person name="Kjaerup R.B."/>
            <person name="Dalgaard T.S."/>
            <person name="Juul-Madsen H.R."/>
        </authorList>
    </citation>
    <scope>NUCLEOTIDE SEQUENCE [LARGE SCALE GENOMIC DNA]</scope>
    <source>
        <strain evidence="2 3">1165133.8</strain>
    </source>
</reference>
<evidence type="ECO:0008006" key="4">
    <source>
        <dbReference type="Google" id="ProtNLM"/>
    </source>
</evidence>
<dbReference type="EMBL" id="LZLS01000156">
    <property type="protein sequence ID" value="OBK24410.1"/>
    <property type="molecule type" value="Genomic_DNA"/>
</dbReference>
<dbReference type="OrthoDB" id="9809370at2"/>
<dbReference type="Pfam" id="PF02575">
    <property type="entry name" value="YbaB_DNA_bd"/>
    <property type="match status" value="1"/>
</dbReference>
<dbReference type="InterPro" id="IPR004401">
    <property type="entry name" value="YbaB/EbfC"/>
</dbReference>
<accession>A0A1A3NSQ3</accession>
<gene>
    <name evidence="2" type="ORF">A5634_03535</name>
</gene>